<reference evidence="2 3" key="1">
    <citation type="journal article" date="2012" name="J. Bacteriol.">
        <title>Complete genome sequence of Klebsiella pneumoniae subsp. pneumoniae HS11286, a multidrug-resistant strain isolated from human sputum.</title>
        <authorList>
            <person name="Liu P."/>
            <person name="Li P."/>
            <person name="Jiang X."/>
            <person name="Bi D."/>
            <person name="Xie Y."/>
            <person name="Tai C."/>
            <person name="Deng Z."/>
            <person name="Rajakumar K."/>
            <person name="Ou H.Y."/>
        </authorList>
    </citation>
    <scope>NUCLEOTIDE SEQUENCE [LARGE SCALE GENOMIC DNA]</scope>
    <source>
        <strain evidence="2 3">HS11286</strain>
    </source>
</reference>
<evidence type="ECO:0000313" key="2">
    <source>
        <dbReference type="EMBL" id="AEW62028.1"/>
    </source>
</evidence>
<dbReference type="GeneID" id="11848353"/>
<proteinExistence type="predicted"/>
<dbReference type="AlphaFoldDB" id="A0A0H3GRT0"/>
<dbReference type="EMBL" id="CP003200">
    <property type="protein sequence ID" value="AEW62028.1"/>
    <property type="molecule type" value="Genomic_DNA"/>
</dbReference>
<dbReference type="RefSeq" id="YP_005227630.1">
    <property type="nucleotide sequence ID" value="NC_016845.1"/>
</dbReference>
<evidence type="ECO:0000313" key="3">
    <source>
        <dbReference type="Proteomes" id="UP000007841"/>
    </source>
</evidence>
<feature type="transmembrane region" description="Helical" evidence="1">
    <location>
        <begin position="6"/>
        <end position="23"/>
    </location>
</feature>
<protein>
    <submittedName>
        <fullName evidence="2">Uncharacterized protein</fullName>
    </submittedName>
</protein>
<evidence type="ECO:0000256" key="1">
    <source>
        <dbReference type="SAM" id="Phobius"/>
    </source>
</evidence>
<sequence>MKLLPLSSIGVFDILALLNLLFINRRSAVIFRRLKGML</sequence>
<accession>A0A0H3GRT0</accession>
<name>A0A0H3GRT0_KLEPH</name>
<dbReference type="Proteomes" id="UP000007841">
    <property type="component" value="Chromosome"/>
</dbReference>
<gene>
    <name evidence="2" type="ordered locus">KPHS_33300</name>
</gene>
<keyword evidence="1" id="KW-1133">Transmembrane helix</keyword>
<dbReference type="STRING" id="1125630.KPHS_33300"/>
<dbReference type="HOGENOM" id="CLU_3328979_0_0_6"/>
<keyword evidence="3" id="KW-1185">Reference proteome</keyword>
<dbReference type="RefSeq" id="WP_014343234.1">
    <property type="nucleotide sequence ID" value="NC_016845.1"/>
</dbReference>
<organism evidence="2 3">
    <name type="scientific">Klebsiella pneumoniae subsp. pneumoniae (strain HS11286)</name>
    <dbReference type="NCBI Taxonomy" id="1125630"/>
    <lineage>
        <taxon>Bacteria</taxon>
        <taxon>Pseudomonadati</taxon>
        <taxon>Pseudomonadota</taxon>
        <taxon>Gammaproteobacteria</taxon>
        <taxon>Enterobacterales</taxon>
        <taxon>Enterobacteriaceae</taxon>
        <taxon>Klebsiella/Raoultella group</taxon>
        <taxon>Klebsiella</taxon>
        <taxon>Klebsiella pneumoniae complex</taxon>
    </lineage>
</organism>
<keyword evidence="1" id="KW-0472">Membrane</keyword>
<dbReference type="KEGG" id="kpm:KPHS_33300"/>
<keyword evidence="1" id="KW-0812">Transmembrane</keyword>